<dbReference type="AlphaFoldDB" id="A0A9R1CAJ9"/>
<dbReference type="Pfam" id="PF13443">
    <property type="entry name" value="HTH_26"/>
    <property type="match status" value="1"/>
</dbReference>
<keyword evidence="3" id="KW-1185">Reference proteome</keyword>
<dbReference type="GO" id="GO:0003677">
    <property type="term" value="F:DNA binding"/>
    <property type="evidence" value="ECO:0007669"/>
    <property type="project" value="InterPro"/>
</dbReference>
<protein>
    <recommendedName>
        <fullName evidence="1">HTH cro/C1-type domain-containing protein</fullName>
    </recommendedName>
</protein>
<evidence type="ECO:0000313" key="2">
    <source>
        <dbReference type="EMBL" id="GJG59071.1"/>
    </source>
</evidence>
<reference evidence="2" key="1">
    <citation type="journal article" date="2022" name="Int. J. Syst. Evol. Microbiol.">
        <title>Prevotella lacticifex sp. nov., isolated from the rumen of cows.</title>
        <authorList>
            <person name="Shinkai T."/>
            <person name="Ikeyama N."/>
            <person name="Kumagai M."/>
            <person name="Ohmori H."/>
            <person name="Sakamoto M."/>
            <person name="Ohkuma M."/>
            <person name="Mitsumori M."/>
        </authorList>
    </citation>
    <scope>NUCLEOTIDE SEQUENCE</scope>
    <source>
        <strain evidence="2">R5076</strain>
    </source>
</reference>
<organism evidence="2 3">
    <name type="scientific">Prevotella lacticifex</name>
    <dbReference type="NCBI Taxonomy" id="2854755"/>
    <lineage>
        <taxon>Bacteria</taxon>
        <taxon>Pseudomonadati</taxon>
        <taxon>Bacteroidota</taxon>
        <taxon>Bacteroidia</taxon>
        <taxon>Bacteroidales</taxon>
        <taxon>Prevotellaceae</taxon>
        <taxon>Prevotella</taxon>
    </lineage>
</organism>
<dbReference type="CDD" id="cd00093">
    <property type="entry name" value="HTH_XRE"/>
    <property type="match status" value="1"/>
</dbReference>
<dbReference type="Gene3D" id="1.10.260.40">
    <property type="entry name" value="lambda repressor-like DNA-binding domains"/>
    <property type="match status" value="1"/>
</dbReference>
<dbReference type="Proteomes" id="UP000825483">
    <property type="component" value="Unassembled WGS sequence"/>
</dbReference>
<dbReference type="EMBL" id="BPUB01000002">
    <property type="protein sequence ID" value="GJG59071.1"/>
    <property type="molecule type" value="Genomic_DNA"/>
</dbReference>
<evidence type="ECO:0000259" key="1">
    <source>
        <dbReference type="Pfam" id="PF13443"/>
    </source>
</evidence>
<evidence type="ECO:0000313" key="3">
    <source>
        <dbReference type="Proteomes" id="UP000825483"/>
    </source>
</evidence>
<gene>
    <name evidence="2" type="ORF">PRLR5076_19220</name>
</gene>
<feature type="domain" description="HTH cro/C1-type" evidence="1">
    <location>
        <begin position="12"/>
        <end position="60"/>
    </location>
</feature>
<dbReference type="InterPro" id="IPR010982">
    <property type="entry name" value="Lambda_DNA-bd_dom_sf"/>
</dbReference>
<dbReference type="SUPFAM" id="SSF47413">
    <property type="entry name" value="lambda repressor-like DNA-binding domains"/>
    <property type="match status" value="1"/>
</dbReference>
<dbReference type="RefSeq" id="WP_223928918.1">
    <property type="nucleotide sequence ID" value="NZ_BPTU01000001.1"/>
</dbReference>
<sequence length="65" mass="7626">MIITIREKIFLRMKELGIKSRAVCTDINIKEQNFSAYLNGRRTLPYEDLEKVCMYLGLTLEKKEG</sequence>
<accession>A0A9R1CAJ9</accession>
<name>A0A9R1CAJ9_9BACT</name>
<comment type="caution">
    <text evidence="2">The sequence shown here is derived from an EMBL/GenBank/DDBJ whole genome shotgun (WGS) entry which is preliminary data.</text>
</comment>
<dbReference type="GeneID" id="72466888"/>
<dbReference type="InterPro" id="IPR001387">
    <property type="entry name" value="Cro/C1-type_HTH"/>
</dbReference>
<proteinExistence type="predicted"/>